<evidence type="ECO:0000313" key="2">
    <source>
        <dbReference type="EMBL" id="AIF02000.1"/>
    </source>
</evidence>
<feature type="transmembrane region" description="Helical" evidence="1">
    <location>
        <begin position="196"/>
        <end position="214"/>
    </location>
</feature>
<feature type="transmembrane region" description="Helical" evidence="1">
    <location>
        <begin position="130"/>
        <end position="151"/>
    </location>
</feature>
<feature type="transmembrane region" description="Helical" evidence="1">
    <location>
        <begin position="163"/>
        <end position="184"/>
    </location>
</feature>
<keyword evidence="1" id="KW-1133">Transmembrane helix</keyword>
<feature type="transmembrane region" description="Helical" evidence="1">
    <location>
        <begin position="293"/>
        <end position="312"/>
    </location>
</feature>
<keyword evidence="1" id="KW-0472">Membrane</keyword>
<name>A0A075GFL6_9EURY</name>
<feature type="transmembrane region" description="Helical" evidence="1">
    <location>
        <begin position="482"/>
        <end position="500"/>
    </location>
</feature>
<organism evidence="2">
    <name type="scientific">uncultured marine group II/III euryarchaeote KM3_152_H07</name>
    <dbReference type="NCBI Taxonomy" id="1457895"/>
    <lineage>
        <taxon>Archaea</taxon>
        <taxon>Methanobacteriati</taxon>
        <taxon>Methanobacteriota</taxon>
        <taxon>environmental samples</taxon>
    </lineage>
</organism>
<proteinExistence type="predicted"/>
<feature type="transmembrane region" description="Helical" evidence="1">
    <location>
        <begin position="220"/>
        <end position="238"/>
    </location>
</feature>
<keyword evidence="1" id="KW-0812">Transmembrane</keyword>
<sequence>MRRARRGGWTGWVGERGEQVSVTAICRAELRSGWRRFARSVGRRPLATVVMAALALLMVLVGVRIIAFVAMRPEQFPDEGYGTILLLLFVLLLMRSAGMTQRHALRAREVDLHLTQPVATRSVMLGQFGAVALGATALVALGVALSLLVRWGADIPLVIPAPFWTLLALFALLAPLCGFLFSLLGNLQPLSRKLRYLATLAPLLVLLMYLASYAHAAPALVQQVSAAALLLLLGYLWLADSLYLDAVAAQRLATGTTLKWRVMELRWLRRLVGRRVAAVARKEITSAIRERDFLTATLSTLSISAILLFWYYQTGIPGEEVGDLAPHHYYPGLLALALYMAALLQCTLVGAALLGIEGSRLWVLKGLPVDSHTVMRGKGLGLLLLALPGIVLVWLPLPLFAEFPWQVTLFFGEIAIALTLANAGLGLWAGAAFASFDEHDRGNPDVLTQFMLIGASAFMSALLALPPAAVMLMYSLPDGTRYGLGMVAGALFALCGYGIYRLGVRSAADAYRTIWIDSYGA</sequence>
<feature type="transmembrane region" description="Helical" evidence="1">
    <location>
        <begin position="377"/>
        <end position="397"/>
    </location>
</feature>
<feature type="transmembrane region" description="Helical" evidence="1">
    <location>
        <begin position="46"/>
        <end position="69"/>
    </location>
</feature>
<reference evidence="2" key="1">
    <citation type="journal article" date="2014" name="Genome Biol. Evol.">
        <title>Pangenome evidence for extensive interdomain horizontal transfer affecting lineage core and shell genes in uncultured planktonic thaumarchaeota and euryarchaeota.</title>
        <authorList>
            <person name="Deschamps P."/>
            <person name="Zivanovic Y."/>
            <person name="Moreira D."/>
            <person name="Rodriguez-Valera F."/>
            <person name="Lopez-Garcia P."/>
        </authorList>
    </citation>
    <scope>NUCLEOTIDE SEQUENCE</scope>
</reference>
<dbReference type="AlphaFoldDB" id="A0A075GFL6"/>
<feature type="transmembrane region" description="Helical" evidence="1">
    <location>
        <begin position="409"/>
        <end position="434"/>
    </location>
</feature>
<feature type="transmembrane region" description="Helical" evidence="1">
    <location>
        <begin position="81"/>
        <end position="98"/>
    </location>
</feature>
<feature type="transmembrane region" description="Helical" evidence="1">
    <location>
        <begin position="446"/>
        <end position="476"/>
    </location>
</feature>
<evidence type="ECO:0000256" key="1">
    <source>
        <dbReference type="SAM" id="Phobius"/>
    </source>
</evidence>
<accession>A0A075GFL6</accession>
<dbReference type="EMBL" id="KF900637">
    <property type="protein sequence ID" value="AIF02000.1"/>
    <property type="molecule type" value="Genomic_DNA"/>
</dbReference>
<feature type="transmembrane region" description="Helical" evidence="1">
    <location>
        <begin position="332"/>
        <end position="356"/>
    </location>
</feature>
<protein>
    <submittedName>
        <fullName evidence="2">Uncharacterized protein</fullName>
    </submittedName>
</protein>